<accession>A0A225UZ46</accession>
<dbReference type="InterPro" id="IPR052160">
    <property type="entry name" value="Gypsy_RT_Integrase-like"/>
</dbReference>
<dbReference type="GO" id="GO:0003676">
    <property type="term" value="F:nucleic acid binding"/>
    <property type="evidence" value="ECO:0007669"/>
    <property type="project" value="InterPro"/>
</dbReference>
<dbReference type="SUPFAM" id="SSF53098">
    <property type="entry name" value="Ribonuclease H-like"/>
    <property type="match status" value="1"/>
</dbReference>
<dbReference type="FunFam" id="1.10.340.70:FF:000001">
    <property type="entry name" value="Retrovirus-related Pol polyprotein from transposon gypsy-like Protein"/>
    <property type="match status" value="1"/>
</dbReference>
<dbReference type="STRING" id="4795.A0A225UZ46"/>
<protein>
    <recommendedName>
        <fullName evidence="2">Integrase catalytic domain-containing protein</fullName>
    </recommendedName>
</protein>
<evidence type="ECO:0000313" key="3">
    <source>
        <dbReference type="EMBL" id="OWY98311.1"/>
    </source>
</evidence>
<dbReference type="Gene3D" id="3.30.420.10">
    <property type="entry name" value="Ribonuclease H-like superfamily/Ribonuclease H"/>
    <property type="match status" value="1"/>
</dbReference>
<feature type="region of interest" description="Disordered" evidence="1">
    <location>
        <begin position="1"/>
        <end position="126"/>
    </location>
</feature>
<dbReference type="InterPro" id="IPR041588">
    <property type="entry name" value="Integrase_H2C2"/>
</dbReference>
<feature type="region of interest" description="Disordered" evidence="1">
    <location>
        <begin position="614"/>
        <end position="657"/>
    </location>
</feature>
<dbReference type="InterPro" id="IPR012337">
    <property type="entry name" value="RNaseH-like_sf"/>
</dbReference>
<proteinExistence type="predicted"/>
<keyword evidence="4" id="KW-1185">Reference proteome</keyword>
<dbReference type="Pfam" id="PF17921">
    <property type="entry name" value="Integrase_H2C2"/>
    <property type="match status" value="1"/>
</dbReference>
<evidence type="ECO:0000256" key="1">
    <source>
        <dbReference type="SAM" id="MobiDB-lite"/>
    </source>
</evidence>
<sequence length="733" mass="82974">TASFTKKQPGIQESSQQQEDVAAGVHKQTQHEARGNCALGEQGQKMNESLRTTEVELNDDGTQLAAPQSSGARQRKRTRSNPTPVRDRPVTRAVSRQTNEQARRSKELAMPEGVNSSKHGGSTSCVSTSQENAIREAGHGSDIAGNGESVTGMPHREVRENQAADKRVEARRANAARYREREPTLQLTDDEIIAEQKKSQLVQRLITAKTYRGQRIQEKHGIVVIEVPGGWRVVLPPALWATAFKEAHDSIWAGHLRAPHTYARMAQQYWWPGLQREVKRWVLGCQECGSRKVKPREVIPPLRSLRGGDVGDRWALDVAGPLPTSKGGSRFVIAAVEYVTRYVVAEAVDRHTADVVARFLMKRVVLKFGTFRELMTDGAPELTSKSLDELMKMLQARQTNAVAYRPQMVGLVERFNRTWKDMVATYMSDEKQRDWDLWIDFAVYAYNSGKHSTVDLTPNELMMGRRLRSPNELLRATSRTVAMELTEHHKKLVETLKASHAHAEEAREREQQRQARYYNRQVRRRRDFVPGDRVWVYKPPRGPKATKLVHPWMGPMRIVEPVGYDNWLLEREDVSGEIERVVAHVSFLVSYCYPQNLLKTAAADLEAELENEAAWRESRNETTRPETTRTATAPVHTTTTATSAAGKQRTMASARTARESSGLLVELRRRKRRNAAGQYVIEFELQPVWAVDRQRRGEVSGNGGQSYWVSMPEYEKLFDDDRVVEDSVSGEGV</sequence>
<feature type="compositionally biased region" description="Basic and acidic residues" evidence="1">
    <location>
        <begin position="614"/>
        <end position="627"/>
    </location>
</feature>
<organism evidence="3 4">
    <name type="scientific">Phytophthora megakarya</name>
    <dbReference type="NCBI Taxonomy" id="4795"/>
    <lineage>
        <taxon>Eukaryota</taxon>
        <taxon>Sar</taxon>
        <taxon>Stramenopiles</taxon>
        <taxon>Oomycota</taxon>
        <taxon>Peronosporomycetes</taxon>
        <taxon>Peronosporales</taxon>
        <taxon>Peronosporaceae</taxon>
        <taxon>Phytophthora</taxon>
    </lineage>
</organism>
<dbReference type="EMBL" id="NBNE01009540">
    <property type="protein sequence ID" value="OWY98311.1"/>
    <property type="molecule type" value="Genomic_DNA"/>
</dbReference>
<dbReference type="OrthoDB" id="111100at2759"/>
<dbReference type="GO" id="GO:0015074">
    <property type="term" value="P:DNA integration"/>
    <property type="evidence" value="ECO:0007669"/>
    <property type="project" value="InterPro"/>
</dbReference>
<feature type="compositionally biased region" description="Polar residues" evidence="1">
    <location>
        <begin position="1"/>
        <end position="19"/>
    </location>
</feature>
<feature type="compositionally biased region" description="Low complexity" evidence="1">
    <location>
        <begin position="628"/>
        <end position="645"/>
    </location>
</feature>
<dbReference type="AlphaFoldDB" id="A0A225UZ46"/>
<feature type="compositionally biased region" description="Polar residues" evidence="1">
    <location>
        <begin position="114"/>
        <end position="126"/>
    </location>
</feature>
<gene>
    <name evidence="3" type="ORF">PHMEG_00030952</name>
</gene>
<dbReference type="PANTHER" id="PTHR47266">
    <property type="entry name" value="ENDONUCLEASE-RELATED"/>
    <property type="match status" value="1"/>
</dbReference>
<dbReference type="InterPro" id="IPR036397">
    <property type="entry name" value="RNaseH_sf"/>
</dbReference>
<feature type="region of interest" description="Disordered" evidence="1">
    <location>
        <begin position="158"/>
        <end position="177"/>
    </location>
</feature>
<name>A0A225UZ46_9STRA</name>
<feature type="non-terminal residue" evidence="3">
    <location>
        <position position="1"/>
    </location>
</feature>
<dbReference type="PROSITE" id="PS50994">
    <property type="entry name" value="INTEGRASE"/>
    <property type="match status" value="1"/>
</dbReference>
<reference evidence="4" key="1">
    <citation type="submission" date="2017-03" db="EMBL/GenBank/DDBJ databases">
        <title>Phytopthora megakarya and P. palmivora, two closely related causual agents of cacao black pod achieved similar genome size and gene model numbers by different mechanisms.</title>
        <authorList>
            <person name="Ali S."/>
            <person name="Shao J."/>
            <person name="Larry D.J."/>
            <person name="Kronmiller B."/>
            <person name="Shen D."/>
            <person name="Strem M.D."/>
            <person name="Melnick R.L."/>
            <person name="Guiltinan M.J."/>
            <person name="Tyler B.M."/>
            <person name="Meinhardt L.W."/>
            <person name="Bailey B.A."/>
        </authorList>
    </citation>
    <scope>NUCLEOTIDE SEQUENCE [LARGE SCALE GENOMIC DNA]</scope>
    <source>
        <strain evidence="4">zdho120</strain>
    </source>
</reference>
<evidence type="ECO:0000313" key="4">
    <source>
        <dbReference type="Proteomes" id="UP000198211"/>
    </source>
</evidence>
<feature type="domain" description="Integrase catalytic" evidence="2">
    <location>
        <begin position="296"/>
        <end position="466"/>
    </location>
</feature>
<dbReference type="Gene3D" id="1.10.340.70">
    <property type="match status" value="1"/>
</dbReference>
<dbReference type="Proteomes" id="UP000198211">
    <property type="component" value="Unassembled WGS sequence"/>
</dbReference>
<comment type="caution">
    <text evidence="3">The sequence shown here is derived from an EMBL/GenBank/DDBJ whole genome shotgun (WGS) entry which is preliminary data.</text>
</comment>
<dbReference type="InterPro" id="IPR001584">
    <property type="entry name" value="Integrase_cat-core"/>
</dbReference>
<evidence type="ECO:0000259" key="2">
    <source>
        <dbReference type="PROSITE" id="PS50994"/>
    </source>
</evidence>